<dbReference type="AlphaFoldDB" id="A0AAQ4CVM1"/>
<dbReference type="SUPFAM" id="SSF53335">
    <property type="entry name" value="S-adenosyl-L-methionine-dependent methyltransferases"/>
    <property type="match status" value="1"/>
</dbReference>
<dbReference type="NCBIfam" id="TIGR01444">
    <property type="entry name" value="fkbM_fam"/>
    <property type="match status" value="1"/>
</dbReference>
<dbReference type="Gene3D" id="3.40.50.150">
    <property type="entry name" value="Vaccinia Virus protein VP39"/>
    <property type="match status" value="1"/>
</dbReference>
<keyword evidence="2" id="KW-0949">S-adenosyl-L-methionine</keyword>
<dbReference type="GO" id="GO:0016740">
    <property type="term" value="F:transferase activity"/>
    <property type="evidence" value="ECO:0007669"/>
    <property type="project" value="UniProtKB-KW"/>
</dbReference>
<feature type="domain" description="TRM5/TYW2-like methyltransferase" evidence="3">
    <location>
        <begin position="113"/>
        <end position="167"/>
    </location>
</feature>
<dbReference type="Pfam" id="PF02475">
    <property type="entry name" value="TRM5-TYW2_MTfase"/>
    <property type="match status" value="1"/>
</dbReference>
<dbReference type="Proteomes" id="UP001319921">
    <property type="component" value="Chromosome"/>
</dbReference>
<reference evidence="4 5" key="1">
    <citation type="journal article" date="2022" name="Microbiol. Resour. Announc.">
        <title>Complete Genome Sequence of the Hyperthermophilic and Acidophilic Archaeon Saccharolobus caldissimus Strain HS-3T.</title>
        <authorList>
            <person name="Sakai H.D."/>
            <person name="Kurosawa N."/>
        </authorList>
    </citation>
    <scope>NUCLEOTIDE SEQUENCE [LARGE SCALE GENOMIC DNA]</scope>
    <source>
        <strain evidence="4 5">JCM32116</strain>
    </source>
</reference>
<organism evidence="4 5">
    <name type="scientific">Saccharolobus caldissimus</name>
    <dbReference type="NCBI Taxonomy" id="1702097"/>
    <lineage>
        <taxon>Archaea</taxon>
        <taxon>Thermoproteota</taxon>
        <taxon>Thermoprotei</taxon>
        <taxon>Sulfolobales</taxon>
        <taxon>Sulfolobaceae</taxon>
        <taxon>Saccharolobus</taxon>
    </lineage>
</organism>
<keyword evidence="5" id="KW-1185">Reference proteome</keyword>
<sequence>MFKSLADNILSMEYVPPKRMLELIKEYSTTFKNWYSVMLNIYLHKEKIKCILRNGQVVNLTPKEAVLLAGLRITKLDHETVSFVFNDREITLKGWKLSYPGDSFSDYWRINVRGKRVLDIGAGIGDSSIYFSLAGAKEVVAVEIDKKKIELMRENLRINNIQNVIVVDRGVGIEDNENIISYSNLIRNYGPFDIAKIDCDGCERIIAPYIKEIPELLIEWDNNYKDVSNSLKANGYKIRVEYTLKNLGFIYAKKNLLT</sequence>
<dbReference type="KEGG" id="scas:SACC_28690"/>
<keyword evidence="1" id="KW-0808">Transferase</keyword>
<dbReference type="CDD" id="cd02440">
    <property type="entry name" value="AdoMet_MTases"/>
    <property type="match status" value="1"/>
</dbReference>
<gene>
    <name evidence="4" type="ORF">SACC_28690</name>
</gene>
<evidence type="ECO:0000259" key="3">
    <source>
        <dbReference type="Pfam" id="PF02475"/>
    </source>
</evidence>
<name>A0AAQ4CVM1_9CREN</name>
<dbReference type="InterPro" id="IPR029063">
    <property type="entry name" value="SAM-dependent_MTases_sf"/>
</dbReference>
<proteinExistence type="predicted"/>
<dbReference type="EMBL" id="AP025226">
    <property type="protein sequence ID" value="BDB99852.1"/>
    <property type="molecule type" value="Genomic_DNA"/>
</dbReference>
<evidence type="ECO:0000256" key="1">
    <source>
        <dbReference type="ARBA" id="ARBA00022679"/>
    </source>
</evidence>
<accession>A0AAQ4CVM1</accession>
<evidence type="ECO:0000256" key="2">
    <source>
        <dbReference type="ARBA" id="ARBA00022691"/>
    </source>
</evidence>
<evidence type="ECO:0000313" key="5">
    <source>
        <dbReference type="Proteomes" id="UP001319921"/>
    </source>
</evidence>
<dbReference type="InterPro" id="IPR006342">
    <property type="entry name" value="FkbM_mtfrase"/>
</dbReference>
<dbReference type="InterPro" id="IPR056743">
    <property type="entry name" value="TRM5-TYW2-like_MTfase"/>
</dbReference>
<protein>
    <recommendedName>
        <fullName evidence="3">TRM5/TYW2-like methyltransferase domain-containing protein</fullName>
    </recommendedName>
</protein>
<evidence type="ECO:0000313" key="4">
    <source>
        <dbReference type="EMBL" id="BDB99852.1"/>
    </source>
</evidence>